<reference evidence="2 3" key="2">
    <citation type="submission" date="2018-11" db="EMBL/GenBank/DDBJ databases">
        <authorList>
            <consortium name="Pathogen Informatics"/>
        </authorList>
    </citation>
    <scope>NUCLEOTIDE SEQUENCE [LARGE SCALE GENOMIC DNA]</scope>
</reference>
<keyword evidence="3" id="KW-1185">Reference proteome</keyword>
<dbReference type="EMBL" id="UYWY01020514">
    <property type="protein sequence ID" value="VDM41812.1"/>
    <property type="molecule type" value="Genomic_DNA"/>
</dbReference>
<feature type="compositionally biased region" description="Basic and acidic residues" evidence="1">
    <location>
        <begin position="138"/>
        <end position="163"/>
    </location>
</feature>
<dbReference type="AlphaFoldDB" id="A0A183UPS1"/>
<dbReference type="WBParaSite" id="TCNE_0001049101-mRNA-1">
    <property type="protein sequence ID" value="TCNE_0001049101-mRNA-1"/>
    <property type="gene ID" value="TCNE_0001049101"/>
</dbReference>
<dbReference type="Proteomes" id="UP000050794">
    <property type="component" value="Unassembled WGS sequence"/>
</dbReference>
<name>A0A183UPS1_TOXCA</name>
<sequence length="182" mass="20510">MQQRRPQHRAGSAARCTSIATATIDSTAAPYARKSGTRKDSATLSNVDQESVAVQTKIAVQQPDEHAQMQFDCTDYRRFAIVTVDDQPVNFQVDTASDVTIMNKSTWHLHPFSQINAHSASGGQIKILGQRVSERLSSRSILRREHPVQPTRSRMDLKGGDLRNHRRPSMQRSRPTYSIKRQ</sequence>
<protein>
    <submittedName>
        <fullName evidence="4">Peptidase A2 domain-containing protein</fullName>
    </submittedName>
</protein>
<dbReference type="SUPFAM" id="SSF50630">
    <property type="entry name" value="Acid proteases"/>
    <property type="match status" value="1"/>
</dbReference>
<evidence type="ECO:0000313" key="3">
    <source>
        <dbReference type="Proteomes" id="UP000050794"/>
    </source>
</evidence>
<gene>
    <name evidence="2" type="ORF">TCNE_LOCUS10491</name>
</gene>
<accession>A0A183UPS1</accession>
<proteinExistence type="predicted"/>
<organism evidence="3 4">
    <name type="scientific">Toxocara canis</name>
    <name type="common">Canine roundworm</name>
    <dbReference type="NCBI Taxonomy" id="6265"/>
    <lineage>
        <taxon>Eukaryota</taxon>
        <taxon>Metazoa</taxon>
        <taxon>Ecdysozoa</taxon>
        <taxon>Nematoda</taxon>
        <taxon>Chromadorea</taxon>
        <taxon>Rhabditida</taxon>
        <taxon>Spirurina</taxon>
        <taxon>Ascaridomorpha</taxon>
        <taxon>Ascaridoidea</taxon>
        <taxon>Toxocaridae</taxon>
        <taxon>Toxocara</taxon>
    </lineage>
</organism>
<evidence type="ECO:0000256" key="1">
    <source>
        <dbReference type="SAM" id="MobiDB-lite"/>
    </source>
</evidence>
<evidence type="ECO:0000313" key="2">
    <source>
        <dbReference type="EMBL" id="VDM41812.1"/>
    </source>
</evidence>
<evidence type="ECO:0000313" key="4">
    <source>
        <dbReference type="WBParaSite" id="TCNE_0001049101-mRNA-1"/>
    </source>
</evidence>
<reference evidence="4" key="1">
    <citation type="submission" date="2016-06" db="UniProtKB">
        <authorList>
            <consortium name="WormBaseParasite"/>
        </authorList>
    </citation>
    <scope>IDENTIFICATION</scope>
</reference>
<dbReference type="InterPro" id="IPR021109">
    <property type="entry name" value="Peptidase_aspartic_dom_sf"/>
</dbReference>
<feature type="region of interest" description="Disordered" evidence="1">
    <location>
        <begin position="138"/>
        <end position="182"/>
    </location>
</feature>